<gene>
    <name evidence="2" type="ORF">ERUC_LOCUS39393</name>
</gene>
<sequence>MKKAVSRKVTKEKDQGDLEVEVEKELAWNFLFWSGTIPIGLTAMEDPNKLYVHYIKQQNGIRLMESFECVYEVEPVYVDAERLCKHMKPKTQKEYRKCSGGKGLIASKVNVDLSFRPASPWDLPLLSSYVRWFTVETTKKVAKDLQKRAGDIRGI</sequence>
<comment type="caution">
    <text evidence="2">The sequence shown here is derived from an EMBL/GenBank/DDBJ whole genome shotgun (WGS) entry which is preliminary data.</text>
</comment>
<proteinExistence type="predicted"/>
<feature type="domain" description="DUF220" evidence="1">
    <location>
        <begin position="34"/>
        <end position="108"/>
    </location>
</feature>
<dbReference type="PANTHER" id="PTHR31385:SF13">
    <property type="entry name" value="DUF220 DOMAIN-CONTAINING PROTEIN"/>
    <property type="match status" value="1"/>
</dbReference>
<dbReference type="Proteomes" id="UP001642260">
    <property type="component" value="Unassembled WGS sequence"/>
</dbReference>
<keyword evidence="3" id="KW-1185">Reference proteome</keyword>
<evidence type="ECO:0000313" key="2">
    <source>
        <dbReference type="EMBL" id="CAH8386910.1"/>
    </source>
</evidence>
<organism evidence="2 3">
    <name type="scientific">Eruca vesicaria subsp. sativa</name>
    <name type="common">Garden rocket</name>
    <name type="synonym">Eruca sativa</name>
    <dbReference type="NCBI Taxonomy" id="29727"/>
    <lineage>
        <taxon>Eukaryota</taxon>
        <taxon>Viridiplantae</taxon>
        <taxon>Streptophyta</taxon>
        <taxon>Embryophyta</taxon>
        <taxon>Tracheophyta</taxon>
        <taxon>Spermatophyta</taxon>
        <taxon>Magnoliopsida</taxon>
        <taxon>eudicotyledons</taxon>
        <taxon>Gunneridae</taxon>
        <taxon>Pentapetalae</taxon>
        <taxon>rosids</taxon>
        <taxon>malvids</taxon>
        <taxon>Brassicales</taxon>
        <taxon>Brassicaceae</taxon>
        <taxon>Brassiceae</taxon>
        <taxon>Eruca</taxon>
    </lineage>
</organism>
<accession>A0ABC8LSV0</accession>
<evidence type="ECO:0000313" key="3">
    <source>
        <dbReference type="Proteomes" id="UP001642260"/>
    </source>
</evidence>
<protein>
    <recommendedName>
        <fullName evidence="1">DUF220 domain-containing protein</fullName>
    </recommendedName>
</protein>
<dbReference type="PANTHER" id="PTHR31385">
    <property type="entry name" value="PUTATIVE (DUF220)-RELATED"/>
    <property type="match status" value="1"/>
</dbReference>
<dbReference type="Pfam" id="PF02713">
    <property type="entry name" value="DUF220"/>
    <property type="match status" value="1"/>
</dbReference>
<name>A0ABC8LSV0_ERUVS</name>
<dbReference type="AlphaFoldDB" id="A0ABC8LSV0"/>
<reference evidence="2 3" key="1">
    <citation type="submission" date="2022-03" db="EMBL/GenBank/DDBJ databases">
        <authorList>
            <person name="Macdonald S."/>
            <person name="Ahmed S."/>
            <person name="Newling K."/>
        </authorList>
    </citation>
    <scope>NUCLEOTIDE SEQUENCE [LARGE SCALE GENOMIC DNA]</scope>
</reference>
<dbReference type="EMBL" id="CAKOAT010730709">
    <property type="protein sequence ID" value="CAH8386910.1"/>
    <property type="molecule type" value="Genomic_DNA"/>
</dbReference>
<evidence type="ECO:0000259" key="1">
    <source>
        <dbReference type="Pfam" id="PF02713"/>
    </source>
</evidence>
<dbReference type="InterPro" id="IPR003863">
    <property type="entry name" value="DUF220"/>
</dbReference>